<dbReference type="EMBL" id="BPLR01006545">
    <property type="protein sequence ID" value="GIY10614.1"/>
    <property type="molecule type" value="Genomic_DNA"/>
</dbReference>
<sequence>MRARPYRLRTRERTSVKRQAPPIFPPNATVSTLEFRALSRSLTPTLFQPLVHPLPFSAYLNRLIVEDIS</sequence>
<keyword evidence="3" id="KW-1185">Reference proteome</keyword>
<proteinExistence type="predicted"/>
<evidence type="ECO:0000256" key="1">
    <source>
        <dbReference type="SAM" id="MobiDB-lite"/>
    </source>
</evidence>
<feature type="region of interest" description="Disordered" evidence="1">
    <location>
        <begin position="1"/>
        <end position="23"/>
    </location>
</feature>
<dbReference type="AlphaFoldDB" id="A0AAV4QQP8"/>
<comment type="caution">
    <text evidence="2">The sequence shown here is derived from an EMBL/GenBank/DDBJ whole genome shotgun (WGS) entry which is preliminary data.</text>
</comment>
<dbReference type="Proteomes" id="UP001054945">
    <property type="component" value="Unassembled WGS sequence"/>
</dbReference>
<evidence type="ECO:0000313" key="2">
    <source>
        <dbReference type="EMBL" id="GIY10614.1"/>
    </source>
</evidence>
<protein>
    <submittedName>
        <fullName evidence="2">Uncharacterized protein</fullName>
    </submittedName>
</protein>
<gene>
    <name evidence="2" type="ORF">CEXT_435681</name>
</gene>
<name>A0AAV4QQP8_CAEEX</name>
<organism evidence="2 3">
    <name type="scientific">Caerostris extrusa</name>
    <name type="common">Bark spider</name>
    <name type="synonym">Caerostris bankana</name>
    <dbReference type="NCBI Taxonomy" id="172846"/>
    <lineage>
        <taxon>Eukaryota</taxon>
        <taxon>Metazoa</taxon>
        <taxon>Ecdysozoa</taxon>
        <taxon>Arthropoda</taxon>
        <taxon>Chelicerata</taxon>
        <taxon>Arachnida</taxon>
        <taxon>Araneae</taxon>
        <taxon>Araneomorphae</taxon>
        <taxon>Entelegynae</taxon>
        <taxon>Araneoidea</taxon>
        <taxon>Araneidae</taxon>
        <taxon>Caerostris</taxon>
    </lineage>
</organism>
<evidence type="ECO:0000313" key="3">
    <source>
        <dbReference type="Proteomes" id="UP001054945"/>
    </source>
</evidence>
<accession>A0AAV4QQP8</accession>
<reference evidence="2 3" key="1">
    <citation type="submission" date="2021-06" db="EMBL/GenBank/DDBJ databases">
        <title>Caerostris extrusa draft genome.</title>
        <authorList>
            <person name="Kono N."/>
            <person name="Arakawa K."/>
        </authorList>
    </citation>
    <scope>NUCLEOTIDE SEQUENCE [LARGE SCALE GENOMIC DNA]</scope>
</reference>